<dbReference type="RefSeq" id="WP_008824800.1">
    <property type="nucleotide sequence ID" value="NZ_AFNU02000004.1"/>
</dbReference>
<feature type="coiled-coil region" evidence="3">
    <location>
        <begin position="2"/>
        <end position="29"/>
    </location>
</feature>
<dbReference type="OrthoDB" id="9795263at2"/>
<keyword evidence="1 2" id="KW-0238">DNA-binding</keyword>
<dbReference type="EMBL" id="AFNU02000004">
    <property type="protein sequence ID" value="ERJ12618.1"/>
    <property type="molecule type" value="Genomic_DNA"/>
</dbReference>
<comment type="subunit">
    <text evidence="2">Homodimer.</text>
</comment>
<dbReference type="PANTHER" id="PTHR33449:SF1">
    <property type="entry name" value="NUCLEOID-ASSOCIATED PROTEIN YBAB"/>
    <property type="match status" value="1"/>
</dbReference>
<dbReference type="InterPro" id="IPR004401">
    <property type="entry name" value="YbaB/EbfC"/>
</dbReference>
<dbReference type="PIRSF" id="PIRSF004555">
    <property type="entry name" value="UCP004555"/>
    <property type="match status" value="1"/>
</dbReference>
<evidence type="ECO:0000256" key="2">
    <source>
        <dbReference type="HAMAP-Rule" id="MF_00274"/>
    </source>
</evidence>
<evidence type="ECO:0000313" key="5">
    <source>
        <dbReference type="Proteomes" id="UP000005707"/>
    </source>
</evidence>
<dbReference type="eggNOG" id="COG0718">
    <property type="taxonomic scope" value="Bacteria"/>
</dbReference>
<comment type="similarity">
    <text evidence="2">Belongs to the YbaB/EbfC family.</text>
</comment>
<evidence type="ECO:0000313" key="4">
    <source>
        <dbReference type="EMBL" id="ERJ12618.1"/>
    </source>
</evidence>
<proteinExistence type="inferred from homology"/>
<dbReference type="AlphaFoldDB" id="F7PWL1"/>
<evidence type="ECO:0000256" key="1">
    <source>
        <dbReference type="ARBA" id="ARBA00023125"/>
    </source>
</evidence>
<dbReference type="SUPFAM" id="SSF82607">
    <property type="entry name" value="YbaB-like"/>
    <property type="match status" value="1"/>
</dbReference>
<gene>
    <name evidence="4" type="primary">yaaK</name>
    <name evidence="4" type="ORF">HLPCO_001609</name>
</gene>
<comment type="caution">
    <text evidence="4">The sequence shown here is derived from an EMBL/GenBank/DDBJ whole genome shotgun (WGS) entry which is preliminary data.</text>
</comment>
<reference evidence="4 5" key="2">
    <citation type="journal article" date="2013" name="PLoS ONE">
        <title>INDIGO - INtegrated Data Warehouse of MIcrobial GenOmes with Examples from the Red Sea Extremophiles.</title>
        <authorList>
            <person name="Alam I."/>
            <person name="Antunes A."/>
            <person name="Kamau A.A."/>
            <person name="Ba Alawi W."/>
            <person name="Kalkatawi M."/>
            <person name="Stingl U."/>
            <person name="Bajic V.B."/>
        </authorList>
    </citation>
    <scope>NUCLEOTIDE SEQUENCE [LARGE SCALE GENOMIC DNA]</scope>
    <source>
        <strain evidence="4 5">SSD-17B</strain>
    </source>
</reference>
<comment type="function">
    <text evidence="2">Binds to DNA and alters its conformation. May be involved in regulation of gene expression, nucleoid organization and DNA protection.</text>
</comment>
<name>F7PWL1_9MOLU</name>
<dbReference type="GO" id="GO:0005829">
    <property type="term" value="C:cytosol"/>
    <property type="evidence" value="ECO:0007669"/>
    <property type="project" value="TreeGrafter"/>
</dbReference>
<keyword evidence="2" id="KW-0963">Cytoplasm</keyword>
<dbReference type="FunCoup" id="F7PWL1">
    <property type="interactions" value="217"/>
</dbReference>
<dbReference type="HAMAP" id="MF_00274">
    <property type="entry name" value="DNA_YbaB_EbfC"/>
    <property type="match status" value="1"/>
</dbReference>
<dbReference type="GO" id="GO:0003677">
    <property type="term" value="F:DNA binding"/>
    <property type="evidence" value="ECO:0007669"/>
    <property type="project" value="UniProtKB-UniRule"/>
</dbReference>
<comment type="subcellular location">
    <subcellularLocation>
        <location evidence="2">Cytoplasm</location>
        <location evidence="2">Nucleoid</location>
    </subcellularLocation>
</comment>
<dbReference type="Gene3D" id="3.30.1310.10">
    <property type="entry name" value="Nucleoid-associated protein YbaB-like domain"/>
    <property type="match status" value="1"/>
</dbReference>
<dbReference type="NCBIfam" id="TIGR00103">
    <property type="entry name" value="DNA_YbaB_EbfC"/>
    <property type="match status" value="1"/>
</dbReference>
<reference evidence="4 5" key="1">
    <citation type="journal article" date="2011" name="J. Bacteriol.">
        <title>Genome sequence of Haloplasma contractile, an unusual contractile bacterium from a deep-sea anoxic brine lake.</title>
        <authorList>
            <person name="Antunes A."/>
            <person name="Alam I."/>
            <person name="El Dorry H."/>
            <person name="Siam R."/>
            <person name="Robertson A."/>
            <person name="Bajic V.B."/>
            <person name="Stingl U."/>
        </authorList>
    </citation>
    <scope>NUCLEOTIDE SEQUENCE [LARGE SCALE GENOMIC DNA]</scope>
    <source>
        <strain evidence="4 5">SSD-17B</strain>
    </source>
</reference>
<dbReference type="Pfam" id="PF02575">
    <property type="entry name" value="YbaB_DNA_bd"/>
    <property type="match status" value="1"/>
</dbReference>
<evidence type="ECO:0000256" key="3">
    <source>
        <dbReference type="SAM" id="Coils"/>
    </source>
</evidence>
<sequence length="101" mass="11049">MNPQMLRKLQKMQKDMAKAQKELDESVFEATAGGGMVKVEVKGNREILSLDIDKDAIDPEDKDILQDTILAAINDAMRQIEEASSDVMGSFTGGMGMPGLF</sequence>
<dbReference type="InterPro" id="IPR036894">
    <property type="entry name" value="YbaB-like_sf"/>
</dbReference>
<keyword evidence="5" id="KW-1185">Reference proteome</keyword>
<dbReference type="PANTHER" id="PTHR33449">
    <property type="entry name" value="NUCLEOID-ASSOCIATED PROTEIN YBAB"/>
    <property type="match status" value="1"/>
</dbReference>
<dbReference type="Proteomes" id="UP000005707">
    <property type="component" value="Unassembled WGS sequence"/>
</dbReference>
<dbReference type="InParanoid" id="F7PWL1"/>
<dbReference type="GO" id="GO:0043590">
    <property type="term" value="C:bacterial nucleoid"/>
    <property type="evidence" value="ECO:0007669"/>
    <property type="project" value="UniProtKB-UniRule"/>
</dbReference>
<dbReference type="STRING" id="1033810.HLPCO_001609"/>
<protein>
    <recommendedName>
        <fullName evidence="2">Nucleoid-associated protein HLPCO_001609</fullName>
    </recommendedName>
</protein>
<accession>F7PWL1</accession>
<organism evidence="4 5">
    <name type="scientific">Haloplasma contractile SSD-17B</name>
    <dbReference type="NCBI Taxonomy" id="1033810"/>
    <lineage>
        <taxon>Bacteria</taxon>
        <taxon>Bacillati</taxon>
        <taxon>Mycoplasmatota</taxon>
        <taxon>Mollicutes</taxon>
        <taxon>Haloplasmatales</taxon>
        <taxon>Haloplasmataceae</taxon>
        <taxon>Haloplasma</taxon>
    </lineage>
</organism>
<keyword evidence="3" id="KW-0175">Coiled coil</keyword>